<dbReference type="EMBL" id="FRAC01000015">
    <property type="protein sequence ID" value="SHK67843.1"/>
    <property type="molecule type" value="Genomic_DNA"/>
</dbReference>
<accession>A0A1M6UFC5</accession>
<dbReference type="Proteomes" id="UP000184386">
    <property type="component" value="Unassembled WGS sequence"/>
</dbReference>
<gene>
    <name evidence="1" type="ORF">SAMN02745136_03060</name>
</gene>
<keyword evidence="2" id="KW-1185">Reference proteome</keyword>
<name>A0A1M6UFC5_9FIRM</name>
<proteinExistence type="predicted"/>
<evidence type="ECO:0000313" key="2">
    <source>
        <dbReference type="Proteomes" id="UP000184386"/>
    </source>
</evidence>
<dbReference type="STRING" id="1121322.SAMN02745136_03060"/>
<dbReference type="AlphaFoldDB" id="A0A1M6UFC5"/>
<organism evidence="1 2">
    <name type="scientific">Anaerocolumna jejuensis DSM 15929</name>
    <dbReference type="NCBI Taxonomy" id="1121322"/>
    <lineage>
        <taxon>Bacteria</taxon>
        <taxon>Bacillati</taxon>
        <taxon>Bacillota</taxon>
        <taxon>Clostridia</taxon>
        <taxon>Lachnospirales</taxon>
        <taxon>Lachnospiraceae</taxon>
        <taxon>Anaerocolumna</taxon>
    </lineage>
</organism>
<protein>
    <submittedName>
        <fullName evidence="1">Uncharacterized protein</fullName>
    </submittedName>
</protein>
<sequence length="47" mass="5669">MNNYCAFNREHNYLKWTDRELTRFDLQEADELCYGNWIEYTALAGSC</sequence>
<dbReference type="NCBIfam" id="NF033850">
    <property type="entry name" value="LCxxNW"/>
    <property type="match status" value="1"/>
</dbReference>
<reference evidence="1 2" key="1">
    <citation type="submission" date="2016-11" db="EMBL/GenBank/DDBJ databases">
        <authorList>
            <person name="Jaros S."/>
            <person name="Januszkiewicz K."/>
            <person name="Wedrychowicz H."/>
        </authorList>
    </citation>
    <scope>NUCLEOTIDE SEQUENCE [LARGE SCALE GENOMIC DNA]</scope>
    <source>
        <strain evidence="1 2">DSM 15929</strain>
    </source>
</reference>
<evidence type="ECO:0000313" key="1">
    <source>
        <dbReference type="EMBL" id="SHK67843.1"/>
    </source>
</evidence>